<organism evidence="1 2">
    <name type="scientific">Teladorsagia circumcincta</name>
    <name type="common">Brown stomach worm</name>
    <name type="synonym">Ostertagia circumcincta</name>
    <dbReference type="NCBI Taxonomy" id="45464"/>
    <lineage>
        <taxon>Eukaryota</taxon>
        <taxon>Metazoa</taxon>
        <taxon>Ecdysozoa</taxon>
        <taxon>Nematoda</taxon>
        <taxon>Chromadorea</taxon>
        <taxon>Rhabditida</taxon>
        <taxon>Rhabditina</taxon>
        <taxon>Rhabditomorpha</taxon>
        <taxon>Strongyloidea</taxon>
        <taxon>Trichostrongylidae</taxon>
        <taxon>Teladorsagia</taxon>
    </lineage>
</organism>
<keyword evidence="2" id="KW-1185">Reference proteome</keyword>
<name>A0A2G9UI67_TELCI</name>
<dbReference type="Proteomes" id="UP000230423">
    <property type="component" value="Unassembled WGS sequence"/>
</dbReference>
<protein>
    <submittedName>
        <fullName evidence="1">Uncharacterized protein</fullName>
    </submittedName>
</protein>
<sequence length="136" mass="15208">MFHLEVVRANIDDDSPQADDVAIRLGRKHMYRLGQWASGRVSPISPIKSTTLICKACICAKPGNRRGGPGASNKSWHIEGCVCAFRCCGNLRGEDRPRPVRRAVERVDSLRETVLRRGSQLRRFTISSHLDKNPEA</sequence>
<dbReference type="AlphaFoldDB" id="A0A2G9UI67"/>
<reference evidence="1 2" key="1">
    <citation type="submission" date="2015-09" db="EMBL/GenBank/DDBJ databases">
        <title>Draft genome of the parasitic nematode Teladorsagia circumcincta isolate WARC Sus (inbred).</title>
        <authorList>
            <person name="Mitreva M."/>
        </authorList>
    </citation>
    <scope>NUCLEOTIDE SEQUENCE [LARGE SCALE GENOMIC DNA]</scope>
    <source>
        <strain evidence="1 2">S</strain>
    </source>
</reference>
<dbReference type="EMBL" id="KZ346457">
    <property type="protein sequence ID" value="PIO69947.1"/>
    <property type="molecule type" value="Genomic_DNA"/>
</dbReference>
<gene>
    <name evidence="1" type="ORF">TELCIR_08219</name>
</gene>
<accession>A0A2G9UI67</accession>
<proteinExistence type="predicted"/>
<evidence type="ECO:0000313" key="1">
    <source>
        <dbReference type="EMBL" id="PIO69947.1"/>
    </source>
</evidence>
<evidence type="ECO:0000313" key="2">
    <source>
        <dbReference type="Proteomes" id="UP000230423"/>
    </source>
</evidence>